<reference evidence="6 7" key="1">
    <citation type="submission" date="2018-09" db="EMBL/GenBank/DDBJ databases">
        <title>Paenibacillus aracenensis nov. sp. isolated from a cave in southern Spain.</title>
        <authorList>
            <person name="Jurado V."/>
            <person name="Gutierrez-Patricio S."/>
            <person name="Gonzalez-Pimentel J.L."/>
            <person name="Miller A.Z."/>
            <person name="Laiz L."/>
            <person name="Saiz-Jimenez C."/>
        </authorList>
    </citation>
    <scope>NUCLEOTIDE SEQUENCE [LARGE SCALE GENOMIC DNA]</scope>
    <source>
        <strain evidence="6 7">DSM 22867</strain>
    </source>
</reference>
<dbReference type="PANTHER" id="PTHR43280:SF28">
    <property type="entry name" value="HTH-TYPE TRANSCRIPTIONAL ACTIVATOR RHAS"/>
    <property type="match status" value="1"/>
</dbReference>
<dbReference type="Pfam" id="PF12833">
    <property type="entry name" value="HTH_18"/>
    <property type="match status" value="1"/>
</dbReference>
<name>A0A3A1UMG8_9BACL</name>
<dbReference type="PROSITE" id="PS01124">
    <property type="entry name" value="HTH_ARAC_FAMILY_2"/>
    <property type="match status" value="1"/>
</dbReference>
<protein>
    <submittedName>
        <fullName evidence="6">AraC family transcriptional regulator</fullName>
    </submittedName>
</protein>
<dbReference type="InterPro" id="IPR018060">
    <property type="entry name" value="HTH_AraC"/>
</dbReference>
<dbReference type="Proteomes" id="UP000266482">
    <property type="component" value="Unassembled WGS sequence"/>
</dbReference>
<dbReference type="AlphaFoldDB" id="A0A3A1UMG8"/>
<dbReference type="SUPFAM" id="SSF46689">
    <property type="entry name" value="Homeodomain-like"/>
    <property type="match status" value="1"/>
</dbReference>
<evidence type="ECO:0000256" key="4">
    <source>
        <dbReference type="SAM" id="Phobius"/>
    </source>
</evidence>
<accession>A0A3A1UMG8</accession>
<dbReference type="InterPro" id="IPR009057">
    <property type="entry name" value="Homeodomain-like_sf"/>
</dbReference>
<keyword evidence="2" id="KW-0238">DNA-binding</keyword>
<evidence type="ECO:0000256" key="1">
    <source>
        <dbReference type="ARBA" id="ARBA00023015"/>
    </source>
</evidence>
<comment type="caution">
    <text evidence="6">The sequence shown here is derived from an EMBL/GenBank/DDBJ whole genome shotgun (WGS) entry which is preliminary data.</text>
</comment>
<keyword evidence="4" id="KW-0472">Membrane</keyword>
<evidence type="ECO:0000256" key="2">
    <source>
        <dbReference type="ARBA" id="ARBA00023125"/>
    </source>
</evidence>
<feature type="domain" description="HTH araC/xylS-type" evidence="5">
    <location>
        <begin position="646"/>
        <end position="745"/>
    </location>
</feature>
<gene>
    <name evidence="6" type="ORF">D3P08_22490</name>
</gene>
<evidence type="ECO:0000256" key="3">
    <source>
        <dbReference type="ARBA" id="ARBA00023163"/>
    </source>
</evidence>
<dbReference type="OrthoDB" id="1877256at2"/>
<proteinExistence type="predicted"/>
<keyword evidence="4" id="KW-1133">Transmembrane helix</keyword>
<evidence type="ECO:0000259" key="5">
    <source>
        <dbReference type="PROSITE" id="PS01124"/>
    </source>
</evidence>
<dbReference type="EMBL" id="QXQA01000018">
    <property type="protein sequence ID" value="RIX49329.1"/>
    <property type="molecule type" value="Genomic_DNA"/>
</dbReference>
<sequence length="749" mass="86735">MYARSSKTEEAWFDMKLNWYYRTLLSYTPIFFIIISSLIFVIFATLSSSSRNEYRETNKAILQQVVQITDANLQLIERNLSKKMFTGGLFQSFFTDTPKNVYEYYLIQKDLMELSSTFPFSNSIYLYNAKTGEFLTTSGKYNERTFGDSAFFDIAYQEPGLQGWTNPREFTESDQHHSEQVVSIFKYFPYPSDKQGAVVLNVSVKSILDELGRLNPQNGPIVLLDPSNQPFESDSSSKGKSIFVQSDYTGWQYYSGSVHEGKFTLLSLFSNIWTIFGLAVIVLAIVWFTVVTHSNYKPIQTIAGKINPYIARRSEGLGIKASGNELHFIEGAIDHLLEKTVDYDHLHSERQHQRLRSFYYDVLTGSRTVNDEEWARQLDGFGLPYAYDRLGVIVFEIDHYARFKEQYSSSDQYLLKYIVENAFRELVEQRKLCIWQVWVQPHQLAAVVHCAAGVGQEQLRLICEEYRDWITTHLELTLSSGIGELAESISRIEKSYRSARLHVSHKAAFGTNAIICPVMVKKPEGMKRFNWYQAMQETLHFFKLNDSQWTAGLDGMLEGMRHSLLTGTDLSDFFHQLAHLLDRDMSEQSAELHQRWRELYREELLQLALTIETVGELEQQLPPILTRLYEELAQDRSSRSNHSLAMQMKAYIDQHYDDPNLSLNQVSDLFGVSPKNVSSIFKEELDIKFIDYLLKVRFDHAKRLLLETEEPIQHIAESVGYVHVISFHRAFKKLFDLPPGEYRNVYRSS</sequence>
<keyword evidence="1" id="KW-0805">Transcription regulation</keyword>
<evidence type="ECO:0000313" key="6">
    <source>
        <dbReference type="EMBL" id="RIX49329.1"/>
    </source>
</evidence>
<dbReference type="GO" id="GO:0003700">
    <property type="term" value="F:DNA-binding transcription factor activity"/>
    <property type="evidence" value="ECO:0007669"/>
    <property type="project" value="InterPro"/>
</dbReference>
<keyword evidence="7" id="KW-1185">Reference proteome</keyword>
<dbReference type="Gene3D" id="1.10.10.60">
    <property type="entry name" value="Homeodomain-like"/>
    <property type="match status" value="2"/>
</dbReference>
<dbReference type="PANTHER" id="PTHR43280">
    <property type="entry name" value="ARAC-FAMILY TRANSCRIPTIONAL REGULATOR"/>
    <property type="match status" value="1"/>
</dbReference>
<keyword evidence="4" id="KW-0812">Transmembrane</keyword>
<feature type="transmembrane region" description="Helical" evidence="4">
    <location>
        <begin position="272"/>
        <end position="290"/>
    </location>
</feature>
<organism evidence="6 7">
    <name type="scientific">Paenibacillus nanensis</name>
    <dbReference type="NCBI Taxonomy" id="393251"/>
    <lineage>
        <taxon>Bacteria</taxon>
        <taxon>Bacillati</taxon>
        <taxon>Bacillota</taxon>
        <taxon>Bacilli</taxon>
        <taxon>Bacillales</taxon>
        <taxon>Paenibacillaceae</taxon>
        <taxon>Paenibacillus</taxon>
    </lineage>
</organism>
<feature type="transmembrane region" description="Helical" evidence="4">
    <location>
        <begin position="24"/>
        <end position="46"/>
    </location>
</feature>
<dbReference type="GO" id="GO:0043565">
    <property type="term" value="F:sequence-specific DNA binding"/>
    <property type="evidence" value="ECO:0007669"/>
    <property type="project" value="InterPro"/>
</dbReference>
<keyword evidence="3" id="KW-0804">Transcription</keyword>
<evidence type="ECO:0000313" key="7">
    <source>
        <dbReference type="Proteomes" id="UP000266482"/>
    </source>
</evidence>
<dbReference type="SMART" id="SM00342">
    <property type="entry name" value="HTH_ARAC"/>
    <property type="match status" value="1"/>
</dbReference>